<dbReference type="Proteomes" id="UP000426235">
    <property type="component" value="Chromosome"/>
</dbReference>
<dbReference type="AlphaFoldDB" id="A0A6I6HBR5"/>
<dbReference type="InterPro" id="IPR036388">
    <property type="entry name" value="WH-like_DNA-bd_sf"/>
</dbReference>
<dbReference type="EMBL" id="CP046621">
    <property type="protein sequence ID" value="QGW77135.1"/>
    <property type="molecule type" value="Genomic_DNA"/>
</dbReference>
<dbReference type="PANTHER" id="PTHR44688:SF16">
    <property type="entry name" value="DNA-BINDING TRANSCRIPTIONAL ACTIVATOR DEVR_DOSR"/>
    <property type="match status" value="1"/>
</dbReference>
<keyword evidence="6" id="KW-1185">Reference proteome</keyword>
<dbReference type="PROSITE" id="PS00622">
    <property type="entry name" value="HTH_LUXR_1"/>
    <property type="match status" value="1"/>
</dbReference>
<evidence type="ECO:0000256" key="2">
    <source>
        <dbReference type="ARBA" id="ARBA00023125"/>
    </source>
</evidence>
<dbReference type="GO" id="GO:0003677">
    <property type="term" value="F:DNA binding"/>
    <property type="evidence" value="ECO:0007669"/>
    <property type="project" value="UniProtKB-KW"/>
</dbReference>
<evidence type="ECO:0000259" key="4">
    <source>
        <dbReference type="PROSITE" id="PS50043"/>
    </source>
</evidence>
<accession>A0A6I6HBR5</accession>
<feature type="domain" description="HTH luxR-type" evidence="4">
    <location>
        <begin position="228"/>
        <end position="293"/>
    </location>
</feature>
<dbReference type="InterPro" id="IPR016032">
    <property type="entry name" value="Sig_transdc_resp-reg_C-effctor"/>
</dbReference>
<dbReference type="Pfam" id="PF00196">
    <property type="entry name" value="GerE"/>
    <property type="match status" value="1"/>
</dbReference>
<gene>
    <name evidence="5" type="ORF">GPJ81_10740</name>
</gene>
<reference evidence="5" key="1">
    <citation type="submission" date="2019-12" db="EMBL/GenBank/DDBJ databases">
        <title>Hybrid Genome Assemblies of two High G+C Isolates from Undergraduate Microbiology Courses.</title>
        <authorList>
            <person name="Ne Ville C.J."/>
            <person name="Enright D."/>
            <person name="Hernandez I."/>
            <person name="Dodsworth J."/>
            <person name="Orwin P.M."/>
        </authorList>
    </citation>
    <scope>NUCLEOTIDE SEQUENCE [LARGE SCALE GENOMIC DNA]</scope>
    <source>
        <strain evidence="5">Neo</strain>
    </source>
</reference>
<dbReference type="PROSITE" id="PS50043">
    <property type="entry name" value="HTH_LUXR_2"/>
    <property type="match status" value="1"/>
</dbReference>
<evidence type="ECO:0000256" key="1">
    <source>
        <dbReference type="ARBA" id="ARBA00023015"/>
    </source>
</evidence>
<evidence type="ECO:0000313" key="5">
    <source>
        <dbReference type="EMBL" id="QGW77135.1"/>
    </source>
</evidence>
<organism evidence="5 6">
    <name type="scientific">Pseudomonas alkylphenolica</name>
    <dbReference type="NCBI Taxonomy" id="237609"/>
    <lineage>
        <taxon>Bacteria</taxon>
        <taxon>Pseudomonadati</taxon>
        <taxon>Pseudomonadota</taxon>
        <taxon>Gammaproteobacteria</taxon>
        <taxon>Pseudomonadales</taxon>
        <taxon>Pseudomonadaceae</taxon>
        <taxon>Pseudomonas</taxon>
    </lineage>
</organism>
<sequence length="300" mass="33803">MTNGADNRNTACRCAESRNSARRWRLPPIVTPQELSVQTLFEAAAHHQGLAKVIGQLGRPGFWQQTLMLLNQMLPFDNGLVIFAENDCAPLVLAEFDRGFSDAPSPMPLYLSGLYLLDPFNQAMQDGLADGVYRMEEVAPDEFRQSDYFQNYFRSAIGEDELQLILNLAPGQRLAISLGASQRFETAHLGQMTLYAPWLLALLRQHWQQQNPTQEHDAQVTPVERALEHFGSDTLSARELEIARLVLRGNSSKAIAKRLAISQETVKVHRRNLYAKLGVSSQSELFSLFLQRLTQPQPQE</sequence>
<name>A0A6I6HBR5_9PSED</name>
<dbReference type="SUPFAM" id="SSF46894">
    <property type="entry name" value="C-terminal effector domain of the bipartite response regulators"/>
    <property type="match status" value="1"/>
</dbReference>
<dbReference type="InterPro" id="IPR000792">
    <property type="entry name" value="Tscrpt_reg_LuxR_C"/>
</dbReference>
<dbReference type="PANTHER" id="PTHR44688">
    <property type="entry name" value="DNA-BINDING TRANSCRIPTIONAL ACTIVATOR DEVR_DOSR"/>
    <property type="match status" value="1"/>
</dbReference>
<dbReference type="CDD" id="cd06170">
    <property type="entry name" value="LuxR_C_like"/>
    <property type="match status" value="1"/>
</dbReference>
<dbReference type="SMART" id="SM00421">
    <property type="entry name" value="HTH_LUXR"/>
    <property type="match status" value="1"/>
</dbReference>
<keyword evidence="2" id="KW-0238">DNA-binding</keyword>
<keyword evidence="3" id="KW-0804">Transcription</keyword>
<proteinExistence type="predicted"/>
<keyword evidence="1" id="KW-0805">Transcription regulation</keyword>
<evidence type="ECO:0000313" key="6">
    <source>
        <dbReference type="Proteomes" id="UP000426235"/>
    </source>
</evidence>
<dbReference type="GO" id="GO:0006355">
    <property type="term" value="P:regulation of DNA-templated transcription"/>
    <property type="evidence" value="ECO:0007669"/>
    <property type="project" value="InterPro"/>
</dbReference>
<protein>
    <submittedName>
        <fullName evidence="5">Helix-turn-helix transcriptional regulator</fullName>
    </submittedName>
</protein>
<evidence type="ECO:0000256" key="3">
    <source>
        <dbReference type="ARBA" id="ARBA00023163"/>
    </source>
</evidence>
<dbReference type="Gene3D" id="1.10.10.10">
    <property type="entry name" value="Winged helix-like DNA-binding domain superfamily/Winged helix DNA-binding domain"/>
    <property type="match status" value="1"/>
</dbReference>
<dbReference type="PRINTS" id="PR00038">
    <property type="entry name" value="HTHLUXR"/>
</dbReference>